<evidence type="ECO:0000256" key="2">
    <source>
        <dbReference type="SAM" id="Phobius"/>
    </source>
</evidence>
<reference evidence="4" key="1">
    <citation type="journal article" date="2019" name="Int. J. Syst. Evol. Microbiol.">
        <title>The Global Catalogue of Microorganisms (GCM) 10K type strain sequencing project: providing services to taxonomists for standard genome sequencing and annotation.</title>
        <authorList>
            <consortium name="The Broad Institute Genomics Platform"/>
            <consortium name="The Broad Institute Genome Sequencing Center for Infectious Disease"/>
            <person name="Wu L."/>
            <person name="Ma J."/>
        </authorList>
    </citation>
    <scope>NUCLEOTIDE SEQUENCE [LARGE SCALE GENOMIC DNA]</scope>
    <source>
        <strain evidence="4">KCTC 22245</strain>
    </source>
</reference>
<dbReference type="InterPro" id="IPR050445">
    <property type="entry name" value="Bact_polysacc_biosynth/exp"/>
</dbReference>
<organism evidence="3 4">
    <name type="scientific">Parvularcula lutaonensis</name>
    <dbReference type="NCBI Taxonomy" id="491923"/>
    <lineage>
        <taxon>Bacteria</taxon>
        <taxon>Pseudomonadati</taxon>
        <taxon>Pseudomonadota</taxon>
        <taxon>Alphaproteobacteria</taxon>
        <taxon>Parvularculales</taxon>
        <taxon>Parvularculaceae</taxon>
        <taxon>Parvularcula</taxon>
    </lineage>
</organism>
<dbReference type="EMBL" id="JBHRVA010000002">
    <property type="protein sequence ID" value="MFC3302206.1"/>
    <property type="molecule type" value="Genomic_DNA"/>
</dbReference>
<keyword evidence="1" id="KW-0175">Coiled coil</keyword>
<feature type="coiled-coil region" evidence="1">
    <location>
        <begin position="330"/>
        <end position="399"/>
    </location>
</feature>
<keyword evidence="4" id="KW-1185">Reference proteome</keyword>
<evidence type="ECO:0008006" key="5">
    <source>
        <dbReference type="Google" id="ProtNLM"/>
    </source>
</evidence>
<evidence type="ECO:0000313" key="3">
    <source>
        <dbReference type="EMBL" id="MFC3302206.1"/>
    </source>
</evidence>
<sequence length="545" mass="61462">MERYSIGDLIKLGLRRFFWVFIPFCVLLTIGLIVLNEVPARYQSTAVLMVEDQQVSQALVPSAIRSIAQDRLQTIRAEMRARNNIVELGQEFQLFDRDSTRPFSQQVDDIRNDIRISIQSVNSQRNRRNQQPSTITFEIGFVHENPQTAFRVANKLVTDFLAENVESRIEAVEGTAEFFREEERDLRRQIENVRKQIADVREANPGRTPSDQGLIQAQIARLTTDIARTEERIEAANQDLSLLRMQQPIIIDANERADAERIELRNKRRQLAALRAQYTDNYPEVILVTNEVLDLEARLEPAAFERRAARLLSDLNRQIAERDGLSQKELAELRERRDTLQEDIARVRREGGELSLPRLQFEANERRILANIEADEERLEEMRAQLAEAEQRLAEIPAVAAVLNDLASEEQRLLGLLSNTQAGRATVERSETLETQQKAERVIVVEPPALPDVPSAPDKPRAALLLTGVAGGLAAAIGLAPIFLFPRVDTGRQLGQLLPGVAVVEVPEIVDEEEAKFRRAVFLGLTALSIVLAAIASFVAYKVLV</sequence>
<feature type="transmembrane region" description="Helical" evidence="2">
    <location>
        <begin position="520"/>
        <end position="541"/>
    </location>
</feature>
<protein>
    <recommendedName>
        <fullName evidence="5">Polysaccharide chain length determinant protein, PEP-CTERM locus subfamily</fullName>
    </recommendedName>
</protein>
<name>A0ABV7M9Z8_9PROT</name>
<feature type="transmembrane region" description="Helical" evidence="2">
    <location>
        <begin position="462"/>
        <end position="485"/>
    </location>
</feature>
<feature type="transmembrane region" description="Helical" evidence="2">
    <location>
        <begin position="12"/>
        <end position="35"/>
    </location>
</feature>
<evidence type="ECO:0000313" key="4">
    <source>
        <dbReference type="Proteomes" id="UP001595607"/>
    </source>
</evidence>
<accession>A0ABV7M9Z8</accession>
<evidence type="ECO:0000256" key="1">
    <source>
        <dbReference type="SAM" id="Coils"/>
    </source>
</evidence>
<dbReference type="PANTHER" id="PTHR32309">
    <property type="entry name" value="TYROSINE-PROTEIN KINASE"/>
    <property type="match status" value="1"/>
</dbReference>
<keyword evidence="2" id="KW-0472">Membrane</keyword>
<proteinExistence type="predicted"/>
<gene>
    <name evidence="3" type="ORF">ACFONP_05615</name>
</gene>
<dbReference type="Proteomes" id="UP001595607">
    <property type="component" value="Unassembled WGS sequence"/>
</dbReference>
<comment type="caution">
    <text evidence="3">The sequence shown here is derived from an EMBL/GenBank/DDBJ whole genome shotgun (WGS) entry which is preliminary data.</text>
</comment>
<dbReference type="RefSeq" id="WP_189570264.1">
    <property type="nucleotide sequence ID" value="NZ_BMXU01000001.1"/>
</dbReference>
<keyword evidence="2" id="KW-1133">Transmembrane helix</keyword>
<dbReference type="PANTHER" id="PTHR32309:SF31">
    <property type="entry name" value="CAPSULAR EXOPOLYSACCHARIDE FAMILY"/>
    <property type="match status" value="1"/>
</dbReference>
<keyword evidence="2" id="KW-0812">Transmembrane</keyword>
<feature type="coiled-coil region" evidence="1">
    <location>
        <begin position="162"/>
        <end position="277"/>
    </location>
</feature>